<evidence type="ECO:0008006" key="3">
    <source>
        <dbReference type="Google" id="ProtNLM"/>
    </source>
</evidence>
<dbReference type="Proteomes" id="UP000021369">
    <property type="component" value="Unassembled WGS sequence"/>
</dbReference>
<protein>
    <recommendedName>
        <fullName evidence="3">Spore coat associated protein JA (CotJA)</fullName>
    </recommendedName>
</protein>
<dbReference type="Pfam" id="PF11007">
    <property type="entry name" value="CotJA"/>
    <property type="match status" value="1"/>
</dbReference>
<dbReference type="OrthoDB" id="9800571at2"/>
<dbReference type="EMBL" id="JEOB01000001">
    <property type="protein sequence ID" value="EXM40569.1"/>
    <property type="molecule type" value="Genomic_DNA"/>
</dbReference>
<organism evidence="1 2">
    <name type="scientific">Ruminococcus albus SY3</name>
    <dbReference type="NCBI Taxonomy" id="1341156"/>
    <lineage>
        <taxon>Bacteria</taxon>
        <taxon>Bacillati</taxon>
        <taxon>Bacillota</taxon>
        <taxon>Clostridia</taxon>
        <taxon>Eubacteriales</taxon>
        <taxon>Oscillospiraceae</taxon>
        <taxon>Ruminococcus</taxon>
    </lineage>
</organism>
<evidence type="ECO:0000313" key="1">
    <source>
        <dbReference type="EMBL" id="EXM40569.1"/>
    </source>
</evidence>
<keyword evidence="2" id="KW-1185">Reference proteome</keyword>
<dbReference type="InterPro" id="IPR020256">
    <property type="entry name" value="Spore_coat_CotJA"/>
</dbReference>
<accession>A0A011UIT7</accession>
<evidence type="ECO:0000313" key="2">
    <source>
        <dbReference type="Proteomes" id="UP000021369"/>
    </source>
</evidence>
<dbReference type="RefSeq" id="WP_037284610.1">
    <property type="nucleotide sequence ID" value="NZ_JEOB01000001.1"/>
</dbReference>
<dbReference type="AlphaFoldDB" id="A0A011UIT7"/>
<reference evidence="1 2" key="1">
    <citation type="submission" date="2013-06" db="EMBL/GenBank/DDBJ databases">
        <title>Rumen cellulosomics: divergent fiber-degrading strategies revealed by comparative genome-wide analysis of six Ruminococcal strains.</title>
        <authorList>
            <person name="Dassa B."/>
            <person name="Borovok I."/>
            <person name="Lamed R."/>
            <person name="Flint H."/>
            <person name="Yeoman C.J."/>
            <person name="White B."/>
            <person name="Bayer E.A."/>
        </authorList>
    </citation>
    <scope>NUCLEOTIDE SEQUENCE [LARGE SCALE GENOMIC DNA]</scope>
    <source>
        <strain evidence="1 2">SY3</strain>
    </source>
</reference>
<name>A0A011UIT7_RUMAL</name>
<gene>
    <name evidence="1" type="ORF">RASY3_01730</name>
</gene>
<sequence>MENNEKDILERIFEDGGVPDGASCAVNGGALPKTLAFAMAYVPFQPWEKPYEDDTALSRGTVFPCLDKPFIGEEAVKNARTE</sequence>
<proteinExistence type="predicted"/>
<dbReference type="PATRIC" id="fig|1341156.4.peg.68"/>
<comment type="caution">
    <text evidence="1">The sequence shown here is derived from an EMBL/GenBank/DDBJ whole genome shotgun (WGS) entry which is preliminary data.</text>
</comment>